<dbReference type="Pfam" id="PF03466">
    <property type="entry name" value="LysR_substrate"/>
    <property type="match status" value="1"/>
</dbReference>
<gene>
    <name evidence="7" type="ORF">RR42_m0870</name>
</gene>
<evidence type="ECO:0000256" key="3">
    <source>
        <dbReference type="ARBA" id="ARBA00023125"/>
    </source>
</evidence>
<feature type="region of interest" description="Disordered" evidence="5">
    <location>
        <begin position="1"/>
        <end position="35"/>
    </location>
</feature>
<dbReference type="STRING" id="68895.RR42_m0870"/>
<dbReference type="SUPFAM" id="SSF46785">
    <property type="entry name" value="Winged helix' DNA-binding domain"/>
    <property type="match status" value="1"/>
</dbReference>
<dbReference type="AlphaFoldDB" id="A0A0C4Y088"/>
<feature type="domain" description="HTH lysR-type" evidence="6">
    <location>
        <begin position="42"/>
        <end position="99"/>
    </location>
</feature>
<dbReference type="InterPro" id="IPR036388">
    <property type="entry name" value="WH-like_DNA-bd_sf"/>
</dbReference>
<dbReference type="EMBL" id="CP010536">
    <property type="protein sequence ID" value="AJG18282.1"/>
    <property type="molecule type" value="Genomic_DNA"/>
</dbReference>
<reference evidence="7 8" key="1">
    <citation type="journal article" date="2015" name="Genome Announc.">
        <title>Complete Genome Sequence of Cupriavidus basilensis 4G11, Isolated from the Oak Ridge Field Research Center Site.</title>
        <authorList>
            <person name="Ray J."/>
            <person name="Waters R.J."/>
            <person name="Skerker J.M."/>
            <person name="Kuehl J.V."/>
            <person name="Price M.N."/>
            <person name="Huang J."/>
            <person name="Chakraborty R."/>
            <person name="Arkin A.P."/>
            <person name="Deutschbauer A."/>
        </authorList>
    </citation>
    <scope>NUCLEOTIDE SEQUENCE [LARGE SCALE GENOMIC DNA]</scope>
    <source>
        <strain evidence="7">4G11</strain>
    </source>
</reference>
<evidence type="ECO:0000256" key="5">
    <source>
        <dbReference type="SAM" id="MobiDB-lite"/>
    </source>
</evidence>
<sequence>MTSRHPKPIKPGLPGQASLPSRPAEPAPPPEPLRLQRAPQLPALQALRALEAAARHRSFSRAAEELALTHSAISHHLRALEDKLGTKLFQRTGHLMMPTNVGARLAERIRDGLAELEDGLREASNGGAPQVVRLEVSVMADLANAWLIRRLPSLHAALPGLDLHLRLHAEITPPDPYSVDVGIWHQRVDLPGFACHNLIEDHVIAVASPALLARYPGFTLADLPRLPMLRFALRPWRDWLESAGLPGTEPERGPIFQDAGMMLQSAVAGLGVATARLQLASDYLASGELVQIGTTRIPSSLHYWVTWREGNPREKVILRFHSWLQSQVAAAAPRAPLDAPAPDTQPGA</sequence>
<dbReference type="InterPro" id="IPR000847">
    <property type="entry name" value="LysR_HTH_N"/>
</dbReference>
<keyword evidence="8" id="KW-1185">Reference proteome</keyword>
<evidence type="ECO:0000256" key="2">
    <source>
        <dbReference type="ARBA" id="ARBA00023015"/>
    </source>
</evidence>
<dbReference type="Gene3D" id="3.40.190.10">
    <property type="entry name" value="Periplasmic binding protein-like II"/>
    <property type="match status" value="2"/>
</dbReference>
<dbReference type="CDD" id="cd08432">
    <property type="entry name" value="PBP2_GcdR_TrpI_HvrB_AmpR_like"/>
    <property type="match status" value="1"/>
</dbReference>
<evidence type="ECO:0000313" key="7">
    <source>
        <dbReference type="EMBL" id="AJG18282.1"/>
    </source>
</evidence>
<dbReference type="PRINTS" id="PR00039">
    <property type="entry name" value="HTHLYSR"/>
</dbReference>
<name>A0A0C4Y088_9BURK</name>
<keyword evidence="3" id="KW-0238">DNA-binding</keyword>
<dbReference type="SUPFAM" id="SSF53850">
    <property type="entry name" value="Periplasmic binding protein-like II"/>
    <property type="match status" value="1"/>
</dbReference>
<dbReference type="InterPro" id="IPR036390">
    <property type="entry name" value="WH_DNA-bd_sf"/>
</dbReference>
<dbReference type="PANTHER" id="PTHR30537:SF79">
    <property type="entry name" value="TRANSCRIPTIONAL REGULATOR-RELATED"/>
    <property type="match status" value="1"/>
</dbReference>
<dbReference type="Gene3D" id="1.10.10.10">
    <property type="entry name" value="Winged helix-like DNA-binding domain superfamily/Winged helix DNA-binding domain"/>
    <property type="match status" value="1"/>
</dbReference>
<feature type="compositionally biased region" description="Pro residues" evidence="5">
    <location>
        <begin position="23"/>
        <end position="32"/>
    </location>
</feature>
<dbReference type="InterPro" id="IPR005119">
    <property type="entry name" value="LysR_subst-bd"/>
</dbReference>
<proteinExistence type="inferred from homology"/>
<dbReference type="PANTHER" id="PTHR30537">
    <property type="entry name" value="HTH-TYPE TRANSCRIPTIONAL REGULATOR"/>
    <property type="match status" value="1"/>
</dbReference>
<dbReference type="GO" id="GO:0003700">
    <property type="term" value="F:DNA-binding transcription factor activity"/>
    <property type="evidence" value="ECO:0007669"/>
    <property type="project" value="InterPro"/>
</dbReference>
<organism evidence="7 8">
    <name type="scientific">Cupriavidus basilensis</name>
    <dbReference type="NCBI Taxonomy" id="68895"/>
    <lineage>
        <taxon>Bacteria</taxon>
        <taxon>Pseudomonadati</taxon>
        <taxon>Pseudomonadota</taxon>
        <taxon>Betaproteobacteria</taxon>
        <taxon>Burkholderiales</taxon>
        <taxon>Burkholderiaceae</taxon>
        <taxon>Cupriavidus</taxon>
    </lineage>
</organism>
<dbReference type="GO" id="GO:0006351">
    <property type="term" value="P:DNA-templated transcription"/>
    <property type="evidence" value="ECO:0007669"/>
    <property type="project" value="TreeGrafter"/>
</dbReference>
<evidence type="ECO:0000256" key="1">
    <source>
        <dbReference type="ARBA" id="ARBA00009437"/>
    </source>
</evidence>
<dbReference type="InterPro" id="IPR058163">
    <property type="entry name" value="LysR-type_TF_proteobact-type"/>
</dbReference>
<dbReference type="PROSITE" id="PS50931">
    <property type="entry name" value="HTH_LYSR"/>
    <property type="match status" value="1"/>
</dbReference>
<dbReference type="Proteomes" id="UP000031843">
    <property type="component" value="Chromosome main"/>
</dbReference>
<dbReference type="RefSeq" id="WP_236701975.1">
    <property type="nucleotide sequence ID" value="NZ_CP010536.1"/>
</dbReference>
<keyword evidence="2" id="KW-0805">Transcription regulation</keyword>
<accession>A0A0C4Y088</accession>
<evidence type="ECO:0000256" key="4">
    <source>
        <dbReference type="ARBA" id="ARBA00023163"/>
    </source>
</evidence>
<keyword evidence="4" id="KW-0804">Transcription</keyword>
<dbReference type="Pfam" id="PF00126">
    <property type="entry name" value="HTH_1"/>
    <property type="match status" value="1"/>
</dbReference>
<dbReference type="GO" id="GO:0043565">
    <property type="term" value="F:sequence-specific DNA binding"/>
    <property type="evidence" value="ECO:0007669"/>
    <property type="project" value="TreeGrafter"/>
</dbReference>
<evidence type="ECO:0000259" key="6">
    <source>
        <dbReference type="PROSITE" id="PS50931"/>
    </source>
</evidence>
<dbReference type="KEGG" id="cbw:RR42_m0870"/>
<comment type="similarity">
    <text evidence="1">Belongs to the LysR transcriptional regulatory family.</text>
</comment>
<evidence type="ECO:0000313" key="8">
    <source>
        <dbReference type="Proteomes" id="UP000031843"/>
    </source>
</evidence>
<protein>
    <submittedName>
        <fullName evidence="7">Glycine cleavage system transcriptional activator</fullName>
    </submittedName>
</protein>